<organism evidence="11 12">
    <name type="scientific">Fasciolopsis buskii</name>
    <dbReference type="NCBI Taxonomy" id="27845"/>
    <lineage>
        <taxon>Eukaryota</taxon>
        <taxon>Metazoa</taxon>
        <taxon>Spiralia</taxon>
        <taxon>Lophotrochozoa</taxon>
        <taxon>Platyhelminthes</taxon>
        <taxon>Trematoda</taxon>
        <taxon>Digenea</taxon>
        <taxon>Plagiorchiida</taxon>
        <taxon>Echinostomata</taxon>
        <taxon>Echinostomatoidea</taxon>
        <taxon>Fasciolidae</taxon>
        <taxon>Fasciolopsis</taxon>
    </lineage>
</organism>
<evidence type="ECO:0000256" key="8">
    <source>
        <dbReference type="ARBA" id="ARBA00031340"/>
    </source>
</evidence>
<feature type="compositionally biased region" description="Low complexity" evidence="9">
    <location>
        <begin position="249"/>
        <end position="263"/>
    </location>
</feature>
<comment type="caution">
    <text evidence="11">The sequence shown here is derived from an EMBL/GenBank/DDBJ whole genome shotgun (WGS) entry which is preliminary data.</text>
</comment>
<evidence type="ECO:0000259" key="10">
    <source>
        <dbReference type="SMART" id="SM00762"/>
    </source>
</evidence>
<dbReference type="GO" id="GO:0007030">
    <property type="term" value="P:Golgi organization"/>
    <property type="evidence" value="ECO:0007669"/>
    <property type="project" value="TreeGrafter"/>
</dbReference>
<dbReference type="InterPro" id="IPR048680">
    <property type="entry name" value="COG4_N"/>
</dbReference>
<evidence type="ECO:0000313" key="12">
    <source>
        <dbReference type="Proteomes" id="UP000728185"/>
    </source>
</evidence>
<evidence type="ECO:0000256" key="5">
    <source>
        <dbReference type="ARBA" id="ARBA00022927"/>
    </source>
</evidence>
<dbReference type="OrthoDB" id="47059at2759"/>
<reference evidence="11" key="1">
    <citation type="submission" date="2019-05" db="EMBL/GenBank/DDBJ databases">
        <title>Annotation for the trematode Fasciolopsis buski.</title>
        <authorList>
            <person name="Choi Y.-J."/>
        </authorList>
    </citation>
    <scope>NUCLEOTIDE SEQUENCE</scope>
    <source>
        <strain evidence="11">HT</strain>
        <tissue evidence="11">Whole worm</tissue>
    </source>
</reference>
<evidence type="ECO:0000256" key="2">
    <source>
        <dbReference type="ARBA" id="ARBA00009215"/>
    </source>
</evidence>
<dbReference type="Pfam" id="PF20663">
    <property type="entry name" value="COG4_N"/>
    <property type="match status" value="1"/>
</dbReference>
<dbReference type="PANTHER" id="PTHR24016:SF0">
    <property type="entry name" value="CONSERVED OLIGOMERIC GOLGI COMPLEX SUBUNIT 4"/>
    <property type="match status" value="1"/>
</dbReference>
<dbReference type="Proteomes" id="UP000728185">
    <property type="component" value="Unassembled WGS sequence"/>
</dbReference>
<dbReference type="EMBL" id="LUCM01008478">
    <property type="protein sequence ID" value="KAA0188330.1"/>
    <property type="molecule type" value="Genomic_DNA"/>
</dbReference>
<evidence type="ECO:0000256" key="1">
    <source>
        <dbReference type="ARBA" id="ARBA00004395"/>
    </source>
</evidence>
<name>A0A8E0RNH8_9TREM</name>
<keyword evidence="6" id="KW-0333">Golgi apparatus</keyword>
<evidence type="ECO:0000256" key="9">
    <source>
        <dbReference type="SAM" id="MobiDB-lite"/>
    </source>
</evidence>
<dbReference type="GO" id="GO:0017119">
    <property type="term" value="C:Golgi transport complex"/>
    <property type="evidence" value="ECO:0007669"/>
    <property type="project" value="TreeGrafter"/>
</dbReference>
<evidence type="ECO:0000256" key="3">
    <source>
        <dbReference type="ARBA" id="ARBA00020975"/>
    </source>
</evidence>
<evidence type="ECO:0000313" key="11">
    <source>
        <dbReference type="EMBL" id="KAA0188330.1"/>
    </source>
</evidence>
<evidence type="ECO:0000256" key="7">
    <source>
        <dbReference type="ARBA" id="ARBA00023136"/>
    </source>
</evidence>
<dbReference type="InterPro" id="IPR048682">
    <property type="entry name" value="COG4"/>
</dbReference>
<accession>A0A8E0RNH8</accession>
<dbReference type="SMART" id="SM00762">
    <property type="entry name" value="Cog4"/>
    <property type="match status" value="1"/>
</dbReference>
<dbReference type="GO" id="GO:0015031">
    <property type="term" value="P:protein transport"/>
    <property type="evidence" value="ECO:0007669"/>
    <property type="project" value="UniProtKB-KW"/>
</dbReference>
<sequence>MVGQASELALELSGKIRQLDLVKNRVLECVSKLDDIINLKICASKAEVALSEKRFEDAAGYVNSFLKTKKDIIDLAEKITSDKQAHDAVTVLKKCRDNLVVIAEQQFDQAVKVRDKNAIEQFCKIFPLIGEHDAGLKRFGDYLCLTVRQKCNGLISTSEMSGEKEQGTTCVNLLTEIFEFIAETVRDNQSYVETYFGPGRLFGIATLIQTECDTLVRRVIDRFRSQYRLSELFRLIQPSTSFGTRTSQLGESTSTSAGSSNSTTTMTTLGTLGVGSSGQIQLERVLALEPILSEIVLLNTRIDLYMRFMRRHITTLRLMQDLISGYIHLEGYYLREMVSKAVHSDEVDENGKALRFADDVFFVLKNCLGKSHSFSSVISLRPNWVTQSVMLSRALTSGNVDGICAMLNHARMILLDELIMNVLTARVRAGFPSGWMQDAYSYMQSSVAAVSVNPMVAGVSGASSSSASASGLAPVAASSGHAARMQYLVTLNTIKACQKNLVTLHSHLERNLATFRDSTQDKTNLNKLSVSSGCNQVKIMVWIKQ</sequence>
<dbReference type="AlphaFoldDB" id="A0A8E0RNH8"/>
<dbReference type="Pfam" id="PF08318">
    <property type="entry name" value="COG4_m"/>
    <property type="match status" value="2"/>
</dbReference>
<dbReference type="InterPro" id="IPR013167">
    <property type="entry name" value="COG4_M"/>
</dbReference>
<evidence type="ECO:0000256" key="4">
    <source>
        <dbReference type="ARBA" id="ARBA00022448"/>
    </source>
</evidence>
<keyword evidence="4" id="KW-0813">Transport</keyword>
<keyword evidence="5" id="KW-0653">Protein transport</keyword>
<dbReference type="GO" id="GO:0000139">
    <property type="term" value="C:Golgi membrane"/>
    <property type="evidence" value="ECO:0007669"/>
    <property type="project" value="UniProtKB-SubCell"/>
</dbReference>
<feature type="domain" description="COG4 transport protein middle alpha-helical bundle" evidence="10">
    <location>
        <begin position="92"/>
        <end position="428"/>
    </location>
</feature>
<evidence type="ECO:0000256" key="6">
    <source>
        <dbReference type="ARBA" id="ARBA00023034"/>
    </source>
</evidence>
<keyword evidence="12" id="KW-1185">Reference proteome</keyword>
<proteinExistence type="inferred from homology"/>
<keyword evidence="7" id="KW-0472">Membrane</keyword>
<dbReference type="PANTHER" id="PTHR24016">
    <property type="entry name" value="CONSERVED OLIGOMERIC GOLGI COMPLEX SUBUNIT 4"/>
    <property type="match status" value="1"/>
</dbReference>
<comment type="subcellular location">
    <subcellularLocation>
        <location evidence="1">Golgi apparatus membrane</location>
        <topology evidence="1">Peripheral membrane protein</topology>
    </subcellularLocation>
</comment>
<comment type="similarity">
    <text evidence="2">Belongs to the COG4 family.</text>
</comment>
<protein>
    <recommendedName>
        <fullName evidence="3">Conserved oligomeric Golgi complex subunit 4</fullName>
    </recommendedName>
    <alternativeName>
        <fullName evidence="8">Component of oligomeric Golgi complex 4</fullName>
    </alternativeName>
</protein>
<dbReference type="Gene3D" id="1.10.287.1060">
    <property type="entry name" value="ESAT-6-like"/>
    <property type="match status" value="1"/>
</dbReference>
<gene>
    <name evidence="11" type="ORF">FBUS_10347</name>
</gene>
<feature type="region of interest" description="Disordered" evidence="9">
    <location>
        <begin position="243"/>
        <end position="263"/>
    </location>
</feature>
<dbReference type="GO" id="GO:0006890">
    <property type="term" value="P:retrograde vesicle-mediated transport, Golgi to endoplasmic reticulum"/>
    <property type="evidence" value="ECO:0007669"/>
    <property type="project" value="TreeGrafter"/>
</dbReference>